<dbReference type="Gene3D" id="3.40.50.720">
    <property type="entry name" value="NAD(P)-binding Rossmann-like Domain"/>
    <property type="match status" value="1"/>
</dbReference>
<evidence type="ECO:0000313" key="2">
    <source>
        <dbReference type="EMBL" id="CAD9866281.1"/>
    </source>
</evidence>
<feature type="domain" description="THIF-type NAD/FAD binding fold" evidence="1">
    <location>
        <begin position="73"/>
        <end position="340"/>
    </location>
</feature>
<dbReference type="InterPro" id="IPR000594">
    <property type="entry name" value="ThiF_NAD_FAD-bd"/>
</dbReference>
<dbReference type="InterPro" id="IPR045886">
    <property type="entry name" value="ThiF/MoeB/HesA"/>
</dbReference>
<reference evidence="2" key="1">
    <citation type="submission" date="2021-01" db="EMBL/GenBank/DDBJ databases">
        <authorList>
            <person name="Corre E."/>
            <person name="Pelletier E."/>
            <person name="Niang G."/>
            <person name="Scheremetjew M."/>
            <person name="Finn R."/>
            <person name="Kale V."/>
            <person name="Holt S."/>
            <person name="Cochrane G."/>
            <person name="Meng A."/>
            <person name="Brown T."/>
            <person name="Cohen L."/>
        </authorList>
    </citation>
    <scope>NUCLEOTIDE SEQUENCE</scope>
    <source>
        <strain evidence="2">CCMP1661</strain>
    </source>
</reference>
<dbReference type="AlphaFoldDB" id="A0A7S2V1B3"/>
<evidence type="ECO:0000259" key="1">
    <source>
        <dbReference type="Pfam" id="PF00899"/>
    </source>
</evidence>
<accession>A0A7S2V1B3</accession>
<sequence length="439" mass="48266">MSANLKVLSAFFAGGVVTTLALSALRDYFTRKYASKSALKSKKVDPEAEYDDFGGNDVHSNKIPEELEKELFSRNISFFGEEGQQIIRKSFVIVVGVGGVGSHTAHMLARSGVGSMRIIDFDQVTLSSLNRHATAGWSDVGTPKAEAMARALQDLAPACRVEACARMFCARDAHLLLEGSPDYVVDAIDDVNTKLELLEYCCHHRLPVLSALAAGGKADPTRLHIGTLGDAVKDPLASKLRWRLNKMKINADEISAVYSSELPRCRLLPLSKEQEAEPHEFGVVDNFRVRVMPVLGTTPALMGQAMAAHVLCNLAGKPFEPLAAPRITSSVKHKMYQHLRNREQRVFGTKDLSCLDGDLVEHMVTQVWRSRCAVTGRRIGGTQLLALTRWEKEKGLLPNNLVLLSPKEADRLDAEGTGAFPPEVCQKIQARLHNMGDDW</sequence>
<dbReference type="PANTHER" id="PTHR43267">
    <property type="entry name" value="TRNA THREONYLCARBAMOYLADENOSINE DEHYDRATASE"/>
    <property type="match status" value="1"/>
</dbReference>
<proteinExistence type="predicted"/>
<name>A0A7S2V1B3_9STRA</name>
<gene>
    <name evidence="2" type="ORF">FJAP1339_LOCUS7455</name>
</gene>
<dbReference type="GO" id="GO:0061503">
    <property type="term" value="F:tRNA threonylcarbamoyladenosine dehydratase"/>
    <property type="evidence" value="ECO:0007669"/>
    <property type="project" value="TreeGrafter"/>
</dbReference>
<dbReference type="InterPro" id="IPR035985">
    <property type="entry name" value="Ubiquitin-activating_enz"/>
</dbReference>
<dbReference type="GO" id="GO:0061504">
    <property type="term" value="P:cyclic threonylcarbamoyladenosine biosynthetic process"/>
    <property type="evidence" value="ECO:0007669"/>
    <property type="project" value="TreeGrafter"/>
</dbReference>
<dbReference type="SUPFAM" id="SSF69572">
    <property type="entry name" value="Activating enzymes of the ubiquitin-like proteins"/>
    <property type="match status" value="1"/>
</dbReference>
<dbReference type="EMBL" id="HBHR01014981">
    <property type="protein sequence ID" value="CAD9866281.1"/>
    <property type="molecule type" value="Transcribed_RNA"/>
</dbReference>
<dbReference type="FunFam" id="3.40.50.720:FF:000449">
    <property type="entry name" value="Ubiquitin-activating enzyme (E1), putative"/>
    <property type="match status" value="1"/>
</dbReference>
<dbReference type="CDD" id="cd00755">
    <property type="entry name" value="YgdL_like"/>
    <property type="match status" value="1"/>
</dbReference>
<protein>
    <recommendedName>
        <fullName evidence="1">THIF-type NAD/FAD binding fold domain-containing protein</fullName>
    </recommendedName>
</protein>
<organism evidence="2">
    <name type="scientific">Fibrocapsa japonica</name>
    <dbReference type="NCBI Taxonomy" id="94617"/>
    <lineage>
        <taxon>Eukaryota</taxon>
        <taxon>Sar</taxon>
        <taxon>Stramenopiles</taxon>
        <taxon>Ochrophyta</taxon>
        <taxon>Raphidophyceae</taxon>
        <taxon>Chattonellales</taxon>
        <taxon>Chattonellaceae</taxon>
        <taxon>Fibrocapsa</taxon>
    </lineage>
</organism>
<dbReference type="GO" id="GO:0008641">
    <property type="term" value="F:ubiquitin-like modifier activating enzyme activity"/>
    <property type="evidence" value="ECO:0007669"/>
    <property type="project" value="InterPro"/>
</dbReference>
<dbReference type="PANTHER" id="PTHR43267:SF2">
    <property type="entry name" value="TRNA THREONYLCARBAMOYLADENOSINE DEHYDRATASE 1-RELATED"/>
    <property type="match status" value="1"/>
</dbReference>
<dbReference type="Pfam" id="PF00899">
    <property type="entry name" value="ThiF"/>
    <property type="match status" value="1"/>
</dbReference>